<reference evidence="3" key="1">
    <citation type="journal article" date="2019" name="Nat. Commun.">
        <title>Expansion of phycobilisome linker gene families in mesophilic red algae.</title>
        <authorList>
            <person name="Lee J."/>
            <person name="Kim D."/>
            <person name="Bhattacharya D."/>
            <person name="Yoon H.S."/>
        </authorList>
    </citation>
    <scope>NUCLEOTIDE SEQUENCE [LARGE SCALE GENOMIC DNA]</scope>
    <source>
        <strain evidence="3">CCMP 1328</strain>
    </source>
</reference>
<dbReference type="InterPro" id="IPR045388">
    <property type="entry name" value="HHL1-like"/>
</dbReference>
<gene>
    <name evidence="2" type="ORF">FVE85_6447</name>
</gene>
<protein>
    <submittedName>
        <fullName evidence="2">Protein HHL1, chloroplastic</fullName>
    </submittedName>
</protein>
<sequence>MRVGKTRHPFNEGGDEMDAAFVQVALPFEGAVRQKRTVGVVRQQQLLHQQYLRQQKSSVLRMAKGSGRASRDRLPQGGPPELPKDGTPVFAIFARTQRAKIWYPVGMVGGDRNSKTLVNAMKANWSRKLYQGALDKGIAQVVFGPDSRKFLAGAMNKYPQLSKYRDELEFGYKVISTEIRDWPTTIVTPEAALPFFEWVKYKLGMRKQA</sequence>
<dbReference type="OrthoDB" id="5077at2759"/>
<evidence type="ECO:0000313" key="2">
    <source>
        <dbReference type="EMBL" id="KAA8498862.1"/>
    </source>
</evidence>
<proteinExistence type="predicted"/>
<keyword evidence="3" id="KW-1185">Reference proteome</keyword>
<dbReference type="PANTHER" id="PTHR48191">
    <property type="entry name" value="PROTEIN HHL1 CHLOROPLASTIC"/>
    <property type="match status" value="1"/>
</dbReference>
<evidence type="ECO:0000313" key="3">
    <source>
        <dbReference type="Proteomes" id="UP000324585"/>
    </source>
</evidence>
<name>A0A5J4Z721_PORPP</name>
<dbReference type="PANTHER" id="PTHR48191:SF2">
    <property type="entry name" value="PROTEIN HHL1, CHLOROPLASTIC"/>
    <property type="match status" value="1"/>
</dbReference>
<feature type="region of interest" description="Disordered" evidence="1">
    <location>
        <begin position="62"/>
        <end position="86"/>
    </location>
</feature>
<dbReference type="Proteomes" id="UP000324585">
    <property type="component" value="Unassembled WGS sequence"/>
</dbReference>
<comment type="caution">
    <text evidence="2">The sequence shown here is derived from an EMBL/GenBank/DDBJ whole genome shotgun (WGS) entry which is preliminary data.</text>
</comment>
<dbReference type="EMBL" id="VRMN01000001">
    <property type="protein sequence ID" value="KAA8498862.1"/>
    <property type="molecule type" value="Genomic_DNA"/>
</dbReference>
<evidence type="ECO:0000256" key="1">
    <source>
        <dbReference type="SAM" id="MobiDB-lite"/>
    </source>
</evidence>
<accession>A0A5J4Z721</accession>
<organism evidence="2 3">
    <name type="scientific">Porphyridium purpureum</name>
    <name type="common">Red alga</name>
    <name type="synonym">Porphyridium cruentum</name>
    <dbReference type="NCBI Taxonomy" id="35688"/>
    <lineage>
        <taxon>Eukaryota</taxon>
        <taxon>Rhodophyta</taxon>
        <taxon>Bangiophyceae</taxon>
        <taxon>Porphyridiales</taxon>
        <taxon>Porphyridiaceae</taxon>
        <taxon>Porphyridium</taxon>
    </lineage>
</organism>
<dbReference type="AlphaFoldDB" id="A0A5J4Z721"/>
<dbReference type="Pfam" id="PF20133">
    <property type="entry name" value="HHL1-like"/>
    <property type="match status" value="1"/>
</dbReference>